<dbReference type="Pfam" id="PF02230">
    <property type="entry name" value="Abhydrolase_2"/>
    <property type="match status" value="1"/>
</dbReference>
<dbReference type="EMBL" id="JAQQWN010000002">
    <property type="protein sequence ID" value="KAK8093894.1"/>
    <property type="molecule type" value="Genomic_DNA"/>
</dbReference>
<dbReference type="PANTHER" id="PTHR10655:SF64">
    <property type="entry name" value="PHOSPHOLIPASE_CARBOXYLESTERASE_THIOESTERASE DOMAIN-CONTAINING PROTEIN"/>
    <property type="match status" value="1"/>
</dbReference>
<accession>A0ABR1XB57</accession>
<dbReference type="Proteomes" id="UP001433268">
    <property type="component" value="Unassembled WGS sequence"/>
</dbReference>
<feature type="compositionally biased region" description="Basic and acidic residues" evidence="2">
    <location>
        <begin position="97"/>
        <end position="110"/>
    </location>
</feature>
<dbReference type="RefSeq" id="XP_066674667.1">
    <property type="nucleotide sequence ID" value="XM_066804894.1"/>
</dbReference>
<dbReference type="SUPFAM" id="SSF53474">
    <property type="entry name" value="alpha/beta-Hydrolases"/>
    <property type="match status" value="1"/>
</dbReference>
<dbReference type="GeneID" id="92037954"/>
<evidence type="ECO:0000313" key="4">
    <source>
        <dbReference type="EMBL" id="KAK8093894.1"/>
    </source>
</evidence>
<comment type="caution">
    <text evidence="4">The sequence shown here is derived from an EMBL/GenBank/DDBJ whole genome shotgun (WGS) entry which is preliminary data.</text>
</comment>
<feature type="domain" description="Phospholipase/carboxylesterase/thioesterase" evidence="3">
    <location>
        <begin position="140"/>
        <end position="199"/>
    </location>
</feature>
<dbReference type="Gene3D" id="3.40.50.1820">
    <property type="entry name" value="alpha/beta hydrolase"/>
    <property type="match status" value="1"/>
</dbReference>
<gene>
    <name evidence="4" type="ORF">PG997_000579</name>
</gene>
<comment type="similarity">
    <text evidence="1">Belongs to the AB hydrolase superfamily. AB hydrolase 2 family.</text>
</comment>
<dbReference type="InterPro" id="IPR050565">
    <property type="entry name" value="LYPA1-2/EST-like"/>
</dbReference>
<protein>
    <recommendedName>
        <fullName evidence="3">Phospholipase/carboxylesterase/thioesterase domain-containing protein</fullName>
    </recommendedName>
</protein>
<dbReference type="InterPro" id="IPR003140">
    <property type="entry name" value="PLipase/COase/thioEstase"/>
</dbReference>
<feature type="region of interest" description="Disordered" evidence="2">
    <location>
        <begin position="91"/>
        <end position="110"/>
    </location>
</feature>
<name>A0ABR1XB57_9PEZI</name>
<feature type="compositionally biased region" description="Polar residues" evidence="2">
    <location>
        <begin position="15"/>
        <end position="24"/>
    </location>
</feature>
<evidence type="ECO:0000313" key="5">
    <source>
        <dbReference type="Proteomes" id="UP001433268"/>
    </source>
</evidence>
<organism evidence="4 5">
    <name type="scientific">Apiospora hydei</name>
    <dbReference type="NCBI Taxonomy" id="1337664"/>
    <lineage>
        <taxon>Eukaryota</taxon>
        <taxon>Fungi</taxon>
        <taxon>Dikarya</taxon>
        <taxon>Ascomycota</taxon>
        <taxon>Pezizomycotina</taxon>
        <taxon>Sordariomycetes</taxon>
        <taxon>Xylariomycetidae</taxon>
        <taxon>Amphisphaeriales</taxon>
        <taxon>Apiosporaceae</taxon>
        <taxon>Apiospora</taxon>
    </lineage>
</organism>
<dbReference type="PANTHER" id="PTHR10655">
    <property type="entry name" value="LYSOPHOSPHOLIPASE-RELATED"/>
    <property type="match status" value="1"/>
</dbReference>
<dbReference type="InterPro" id="IPR029058">
    <property type="entry name" value="AB_hydrolase_fold"/>
</dbReference>
<reference evidence="4 5" key="1">
    <citation type="submission" date="2023-01" db="EMBL/GenBank/DDBJ databases">
        <title>Analysis of 21 Apiospora genomes using comparative genomics revels a genus with tremendous synthesis potential of carbohydrate active enzymes and secondary metabolites.</title>
        <authorList>
            <person name="Sorensen T."/>
        </authorList>
    </citation>
    <scope>NUCLEOTIDE SEQUENCE [LARGE SCALE GENOMIC DNA]</scope>
    <source>
        <strain evidence="4 5">CBS 114990</strain>
    </source>
</reference>
<evidence type="ECO:0000256" key="2">
    <source>
        <dbReference type="SAM" id="MobiDB-lite"/>
    </source>
</evidence>
<sequence>MPASSSRLLPGVGPPSTSGNSRTSAPGGRDRAGAGGAKNVVFGGLSQGCAASLVALLLWDGDPLGAFVGMAGWFPYAYRLSNLIQLGTEEDDPFDPFQRDDKDETSPPKRPIDEAVAWLREQIELSCGDSIERVGSASGMTPVFLGHGVLDDKVSVVLGRMARDTLTQLGLQVMWKEYGDLGHWYSNDMLRDLAEFLRCNSLGDTQE</sequence>
<keyword evidence="5" id="KW-1185">Reference proteome</keyword>
<evidence type="ECO:0000256" key="1">
    <source>
        <dbReference type="ARBA" id="ARBA00006499"/>
    </source>
</evidence>
<feature type="region of interest" description="Disordered" evidence="2">
    <location>
        <begin position="1"/>
        <end position="32"/>
    </location>
</feature>
<proteinExistence type="inferred from homology"/>
<evidence type="ECO:0000259" key="3">
    <source>
        <dbReference type="Pfam" id="PF02230"/>
    </source>
</evidence>